<dbReference type="EMBL" id="MU032352">
    <property type="protein sequence ID" value="KAF3760759.1"/>
    <property type="molecule type" value="Genomic_DNA"/>
</dbReference>
<dbReference type="PANTHER" id="PTHR28266">
    <property type="entry name" value="54S RIBOSOMAL PROTEIN L20, MITOCHONDRIAL"/>
    <property type="match status" value="1"/>
</dbReference>
<protein>
    <submittedName>
        <fullName evidence="1">Uncharacterized protein</fullName>
    </submittedName>
</protein>
<dbReference type="OrthoDB" id="6021263at2759"/>
<evidence type="ECO:0000313" key="1">
    <source>
        <dbReference type="EMBL" id="KAF3760759.1"/>
    </source>
</evidence>
<comment type="caution">
    <text evidence="1">The sequence shown here is derived from an EMBL/GenBank/DDBJ whole genome shotgun (WGS) entry which is preliminary data.</text>
</comment>
<organism evidence="1 2">
    <name type="scientific">Cryphonectria parasitica (strain ATCC 38755 / EP155)</name>
    <dbReference type="NCBI Taxonomy" id="660469"/>
    <lineage>
        <taxon>Eukaryota</taxon>
        <taxon>Fungi</taxon>
        <taxon>Dikarya</taxon>
        <taxon>Ascomycota</taxon>
        <taxon>Pezizomycotina</taxon>
        <taxon>Sordariomycetes</taxon>
        <taxon>Sordariomycetidae</taxon>
        <taxon>Diaporthales</taxon>
        <taxon>Cryphonectriaceae</taxon>
        <taxon>Cryphonectria-Endothia species complex</taxon>
        <taxon>Cryphonectria</taxon>
    </lineage>
</organism>
<dbReference type="InterPro" id="IPR024388">
    <property type="entry name" value="Ribosomal_mL58"/>
</dbReference>
<dbReference type="Pfam" id="PF12824">
    <property type="entry name" value="MRP-L20"/>
    <property type="match status" value="1"/>
</dbReference>
<evidence type="ECO:0000313" key="2">
    <source>
        <dbReference type="Proteomes" id="UP000803844"/>
    </source>
</evidence>
<dbReference type="GO" id="GO:0005762">
    <property type="term" value="C:mitochondrial large ribosomal subunit"/>
    <property type="evidence" value="ECO:0007669"/>
    <property type="project" value="TreeGrafter"/>
</dbReference>
<reference evidence="1" key="1">
    <citation type="journal article" date="2020" name="Phytopathology">
        <title>Genome sequence of the chestnut blight fungus Cryphonectria parasitica EP155: A fundamental resource for an archetypical invasive plant pathogen.</title>
        <authorList>
            <person name="Crouch J.A."/>
            <person name="Dawe A."/>
            <person name="Aerts A."/>
            <person name="Barry K."/>
            <person name="Churchill A.C.L."/>
            <person name="Grimwood J."/>
            <person name="Hillman B."/>
            <person name="Milgroom M.G."/>
            <person name="Pangilinan J."/>
            <person name="Smith M."/>
            <person name="Salamov A."/>
            <person name="Schmutz J."/>
            <person name="Yadav J."/>
            <person name="Grigoriev I.V."/>
            <person name="Nuss D."/>
        </authorList>
    </citation>
    <scope>NUCLEOTIDE SEQUENCE</scope>
    <source>
        <strain evidence="1">EP155</strain>
    </source>
</reference>
<proteinExistence type="predicted"/>
<accession>A0A9P5CIJ3</accession>
<dbReference type="GO" id="GO:0003735">
    <property type="term" value="F:structural constituent of ribosome"/>
    <property type="evidence" value="ECO:0007669"/>
    <property type="project" value="TreeGrafter"/>
</dbReference>
<gene>
    <name evidence="1" type="ORF">M406DRAFT_47159</name>
</gene>
<dbReference type="AlphaFoldDB" id="A0A9P5CIJ3"/>
<dbReference type="Proteomes" id="UP000803844">
    <property type="component" value="Unassembled WGS sequence"/>
</dbReference>
<keyword evidence="2" id="KW-1185">Reference proteome</keyword>
<dbReference type="PANTHER" id="PTHR28266:SF1">
    <property type="entry name" value="LARGE RIBOSOMAL SUBUNIT PROTEIN ML58"/>
    <property type="match status" value="1"/>
</dbReference>
<dbReference type="GeneID" id="63841451"/>
<dbReference type="RefSeq" id="XP_040771738.1">
    <property type="nucleotide sequence ID" value="XM_040924322.1"/>
</dbReference>
<sequence length="204" mass="23231">MEATATTLLRPAARRCLNIPLKPQVRTKATASRTKRALNIPPHSSFLAATEAGIEQDTIVFNPPSAAPSVYHTPFKFLPKNDPRRRANLASLLSSSSLQKTEIGDLPEVAAPKAMFDRDPITKEEVEEMRMLRSTDPYKWSVKALSEKYQIPTGFVVACCQAPREKIDFERRKFELSQQRWGPTKRKAMEDRHRRNQMLLRGEI</sequence>
<name>A0A9P5CIJ3_CRYP1</name>